<accession>A0A2N3RDI3</accession>
<reference evidence="1 2" key="1">
    <citation type="submission" date="2017-11" db="EMBL/GenBank/DDBJ databases">
        <title>Xanthomonas prunicola sp. nov., a novel pathogen that affects nectarine (Prunus persica var. nectarine) trees.</title>
        <authorList>
            <person name="Lopez M."/>
            <person name="Lopez-Soriano P."/>
            <person name="Garita-Cambronero J."/>
            <person name="Beltran C."/>
            <person name="Taghouti G."/>
            <person name="Portier P."/>
            <person name="Cubero J."/>
            <person name="Fischer-Le Saux M."/>
            <person name="Marco-Noales E."/>
        </authorList>
    </citation>
    <scope>NUCLEOTIDE SEQUENCE [LARGE SCALE GENOMIC DNA]</scope>
    <source>
        <strain evidence="1 2">CFBP8353</strain>
    </source>
</reference>
<feature type="non-terminal residue" evidence="1">
    <location>
        <position position="180"/>
    </location>
</feature>
<organism evidence="1 2">
    <name type="scientific">Xanthomonas prunicola</name>
    <dbReference type="NCBI Taxonomy" id="2053930"/>
    <lineage>
        <taxon>Bacteria</taxon>
        <taxon>Pseudomonadati</taxon>
        <taxon>Pseudomonadota</taxon>
        <taxon>Gammaproteobacteria</taxon>
        <taxon>Lysobacterales</taxon>
        <taxon>Lysobacteraceae</taxon>
        <taxon>Xanthomonas</taxon>
    </lineage>
</organism>
<gene>
    <name evidence="1" type="ORF">XpruCFBP8353_22915</name>
</gene>
<dbReference type="Proteomes" id="UP000233720">
    <property type="component" value="Unassembled WGS sequence"/>
</dbReference>
<dbReference type="EMBL" id="PHKV01000044">
    <property type="protein sequence ID" value="PKV10543.1"/>
    <property type="molecule type" value="Genomic_DNA"/>
</dbReference>
<proteinExistence type="predicted"/>
<comment type="caution">
    <text evidence="1">The sequence shown here is derived from an EMBL/GenBank/DDBJ whole genome shotgun (WGS) entry which is preliminary data.</text>
</comment>
<protein>
    <submittedName>
        <fullName evidence="1">MchC protein</fullName>
    </submittedName>
</protein>
<evidence type="ECO:0000313" key="1">
    <source>
        <dbReference type="EMBL" id="PKV10543.1"/>
    </source>
</evidence>
<sequence>MPNDYWDMDDKNDPNLLSLASVSTSMLVPFPVGRLPDASLLWLNERWFHDLGIAIHDASTRARISASLLERFAVTSIEAHCVAGTFGGQALGADRYGGSGGAIHGGSGRCGSDGMLIAKGTGPTPLVSEAHDWSHSHGCLYLYDAIREAVASEILNAELPHGTVPIVAIIDAGFSLARTD</sequence>
<dbReference type="AlphaFoldDB" id="A0A2N3RDI3"/>
<name>A0A2N3RDI3_9XANT</name>
<evidence type="ECO:0000313" key="2">
    <source>
        <dbReference type="Proteomes" id="UP000233720"/>
    </source>
</evidence>